<organism evidence="1 2">
    <name type="scientific">Kipferlia bialata</name>
    <dbReference type="NCBI Taxonomy" id="797122"/>
    <lineage>
        <taxon>Eukaryota</taxon>
        <taxon>Metamonada</taxon>
        <taxon>Carpediemonas-like organisms</taxon>
        <taxon>Kipferlia</taxon>
    </lineage>
</organism>
<sequence>ELAGDSNALLPAMGIGEGHVVIGKVKNARVHGLNWQVSVKYQHSKPDVYAYGCDYSSLLNETARKAGRGACSVIKVTRVAQGVIRAEKESKNRADRLMIRPMSRVLVVPSDSLSRREAVMVASKLRRKDIRCK</sequence>
<accession>A0A391NYE1</accession>
<keyword evidence="2" id="KW-1185">Reference proteome</keyword>
<comment type="caution">
    <text evidence="1">The sequence shown here is derived from an EMBL/GenBank/DDBJ whole genome shotgun (WGS) entry which is preliminary data.</text>
</comment>
<proteinExistence type="predicted"/>
<dbReference type="EMBL" id="BDIP01009060">
    <property type="protein sequence ID" value="GCA64926.1"/>
    <property type="molecule type" value="Genomic_DNA"/>
</dbReference>
<name>A0A391NYE1_9EUKA</name>
<reference evidence="1 2" key="1">
    <citation type="journal article" date="2018" name="PLoS ONE">
        <title>The draft genome of Kipferlia bialata reveals reductive genome evolution in fornicate parasites.</title>
        <authorList>
            <person name="Tanifuji G."/>
            <person name="Takabayashi S."/>
            <person name="Kume K."/>
            <person name="Takagi M."/>
            <person name="Nakayama T."/>
            <person name="Kamikawa R."/>
            <person name="Inagaki Y."/>
            <person name="Hashimoto T."/>
        </authorList>
    </citation>
    <scope>NUCLEOTIDE SEQUENCE [LARGE SCALE GENOMIC DNA]</scope>
    <source>
        <strain evidence="1">NY0173</strain>
    </source>
</reference>
<dbReference type="AlphaFoldDB" id="A0A391NYE1"/>
<protein>
    <submittedName>
        <fullName evidence="1">Uncharacterized protein</fullName>
    </submittedName>
</protein>
<dbReference type="Proteomes" id="UP000265618">
    <property type="component" value="Unassembled WGS sequence"/>
</dbReference>
<gene>
    <name evidence="1" type="ORF">KIPB_015751</name>
</gene>
<feature type="non-terminal residue" evidence="1">
    <location>
        <position position="133"/>
    </location>
</feature>
<evidence type="ECO:0000313" key="2">
    <source>
        <dbReference type="Proteomes" id="UP000265618"/>
    </source>
</evidence>
<feature type="non-terminal residue" evidence="1">
    <location>
        <position position="1"/>
    </location>
</feature>
<evidence type="ECO:0000313" key="1">
    <source>
        <dbReference type="EMBL" id="GCA64926.1"/>
    </source>
</evidence>